<dbReference type="Proteomes" id="UP000053477">
    <property type="component" value="Unassembled WGS sequence"/>
</dbReference>
<sequence length="285" mass="30841">MSFRTSYICPWCYIGHLELQGALDKVGAAYPSVDFQVEYHPYSLHPSQLETLPFSKKEWLLKKLGAARYEAMSVMVNERAKAFGIQLSFEGPTCSSVQPHRVMYYAYQQHGSKVQSALVRAIYKALFEEDLDVASTPVLATLAARCGVFPNENDASAWLEGDELRESVQTMAIEAAKKINGVPLTIFAQKFCVGGSQPSACYEKVLKKLATCDFSACPSTSFPKHIAATADAPMCSPVVANGNGNKSDAESSDNESTPPASVKNAEVCDRNGVCSKQAEVAVASS</sequence>
<organism evidence="3 4">
    <name type="scientific">Schizopora paradoxa</name>
    <dbReference type="NCBI Taxonomy" id="27342"/>
    <lineage>
        <taxon>Eukaryota</taxon>
        <taxon>Fungi</taxon>
        <taxon>Dikarya</taxon>
        <taxon>Basidiomycota</taxon>
        <taxon>Agaricomycotina</taxon>
        <taxon>Agaricomycetes</taxon>
        <taxon>Hymenochaetales</taxon>
        <taxon>Schizoporaceae</taxon>
        <taxon>Schizopora</taxon>
    </lineage>
</organism>
<proteinExistence type="predicted"/>
<dbReference type="AlphaFoldDB" id="A0A0H2SN71"/>
<evidence type="ECO:0000256" key="1">
    <source>
        <dbReference type="SAM" id="MobiDB-lite"/>
    </source>
</evidence>
<name>A0A0H2SN71_9AGAM</name>
<dbReference type="PANTHER" id="PTHR13887:SF41">
    <property type="entry name" value="THIOREDOXIN SUPERFAMILY PROTEIN"/>
    <property type="match status" value="1"/>
</dbReference>
<dbReference type="Pfam" id="PF01323">
    <property type="entry name" value="DSBA"/>
    <property type="match status" value="1"/>
</dbReference>
<dbReference type="SUPFAM" id="SSF52833">
    <property type="entry name" value="Thioredoxin-like"/>
    <property type="match status" value="1"/>
</dbReference>
<gene>
    <name evidence="3" type="ORF">SCHPADRAFT_899715</name>
</gene>
<feature type="region of interest" description="Disordered" evidence="1">
    <location>
        <begin position="241"/>
        <end position="264"/>
    </location>
</feature>
<reference evidence="3 4" key="1">
    <citation type="submission" date="2015-04" db="EMBL/GenBank/DDBJ databases">
        <title>Complete genome sequence of Schizopora paradoxa KUC8140, a cosmopolitan wood degrader in East Asia.</title>
        <authorList>
            <consortium name="DOE Joint Genome Institute"/>
            <person name="Min B."/>
            <person name="Park H."/>
            <person name="Jang Y."/>
            <person name="Kim J.-J."/>
            <person name="Kim K.H."/>
            <person name="Pangilinan J."/>
            <person name="Lipzen A."/>
            <person name="Riley R."/>
            <person name="Grigoriev I.V."/>
            <person name="Spatafora J.W."/>
            <person name="Choi I.-G."/>
        </authorList>
    </citation>
    <scope>NUCLEOTIDE SEQUENCE [LARGE SCALE GENOMIC DNA]</scope>
    <source>
        <strain evidence="3 4">KUC8140</strain>
    </source>
</reference>
<dbReference type="EMBL" id="KQ085894">
    <property type="protein sequence ID" value="KLO18516.1"/>
    <property type="molecule type" value="Genomic_DNA"/>
</dbReference>
<protein>
    <submittedName>
        <fullName evidence="3">Thioredoxin-like protein</fullName>
    </submittedName>
</protein>
<keyword evidence="4" id="KW-1185">Reference proteome</keyword>
<dbReference type="GO" id="GO:0016491">
    <property type="term" value="F:oxidoreductase activity"/>
    <property type="evidence" value="ECO:0007669"/>
    <property type="project" value="InterPro"/>
</dbReference>
<evidence type="ECO:0000313" key="4">
    <source>
        <dbReference type="Proteomes" id="UP000053477"/>
    </source>
</evidence>
<evidence type="ECO:0000259" key="2">
    <source>
        <dbReference type="Pfam" id="PF01323"/>
    </source>
</evidence>
<evidence type="ECO:0000313" key="3">
    <source>
        <dbReference type="EMBL" id="KLO18516.1"/>
    </source>
</evidence>
<accession>A0A0H2SN71</accession>
<dbReference type="OrthoDB" id="1930760at2759"/>
<dbReference type="Gene3D" id="3.40.30.10">
    <property type="entry name" value="Glutaredoxin"/>
    <property type="match status" value="1"/>
</dbReference>
<dbReference type="InParanoid" id="A0A0H2SN71"/>
<feature type="domain" description="DSBA-like thioredoxin" evidence="2">
    <location>
        <begin position="5"/>
        <end position="198"/>
    </location>
</feature>
<dbReference type="InterPro" id="IPR001853">
    <property type="entry name" value="DSBA-like_thioredoxin_dom"/>
</dbReference>
<dbReference type="InterPro" id="IPR036249">
    <property type="entry name" value="Thioredoxin-like_sf"/>
</dbReference>
<dbReference type="PANTHER" id="PTHR13887">
    <property type="entry name" value="GLUTATHIONE S-TRANSFERASE KAPPA"/>
    <property type="match status" value="1"/>
</dbReference>